<keyword evidence="6 13" id="KW-0863">Zinc-finger</keyword>
<dbReference type="PANTHER" id="PTHR14196">
    <property type="entry name" value="ODD-SKIPPED - RELATED"/>
    <property type="match status" value="1"/>
</dbReference>
<dbReference type="Proteomes" id="UP000824540">
    <property type="component" value="Unassembled WGS sequence"/>
</dbReference>
<evidence type="ECO:0000256" key="4">
    <source>
        <dbReference type="ARBA" id="ARBA00022723"/>
    </source>
</evidence>
<evidence type="ECO:0000256" key="12">
    <source>
        <dbReference type="ARBA" id="ARBA00023242"/>
    </source>
</evidence>
<evidence type="ECO:0000256" key="3">
    <source>
        <dbReference type="ARBA" id="ARBA00022499"/>
    </source>
</evidence>
<organism evidence="15 16">
    <name type="scientific">Albula glossodonta</name>
    <name type="common">roundjaw bonefish</name>
    <dbReference type="NCBI Taxonomy" id="121402"/>
    <lineage>
        <taxon>Eukaryota</taxon>
        <taxon>Metazoa</taxon>
        <taxon>Chordata</taxon>
        <taxon>Craniata</taxon>
        <taxon>Vertebrata</taxon>
        <taxon>Euteleostomi</taxon>
        <taxon>Actinopterygii</taxon>
        <taxon>Neopterygii</taxon>
        <taxon>Teleostei</taxon>
        <taxon>Albuliformes</taxon>
        <taxon>Albulidae</taxon>
        <taxon>Albula</taxon>
    </lineage>
</organism>
<dbReference type="InterPro" id="IPR050717">
    <property type="entry name" value="C2H2-ZF_Transcription_Reg"/>
</dbReference>
<dbReference type="AlphaFoldDB" id="A0A8T2PDJ6"/>
<keyword evidence="3" id="KW-1017">Isopeptide bond</keyword>
<sequence length="202" mass="23140">MVRQEEEQEVHQQQSSHMESKMVCTVPVLNTQEQDCVTAQGGVSYVHHTDTSWIKIETDVVTTHTLDLKNECLDGTELGYVSHLLPDEIKTVTSAGAYIKVEHDSDLLDIKWADIKADGIKHRHIHFGKKPSSKTQEGQQPASLIQQRMYEVKKTFEVVEKPHKCIYCGRCFNHRSSLSRHQRIHAGEQPSKRFINKRAKLI</sequence>
<comment type="function">
    <text evidence="1">May be involved in transcriptional regulation.</text>
</comment>
<dbReference type="InterPro" id="IPR036236">
    <property type="entry name" value="Znf_C2H2_sf"/>
</dbReference>
<dbReference type="SUPFAM" id="SSF57667">
    <property type="entry name" value="beta-beta-alpha zinc fingers"/>
    <property type="match status" value="1"/>
</dbReference>
<dbReference type="EMBL" id="JAFBMS010000007">
    <property type="protein sequence ID" value="KAG9350634.1"/>
    <property type="molecule type" value="Genomic_DNA"/>
</dbReference>
<feature type="domain" description="C2H2-type" evidence="14">
    <location>
        <begin position="163"/>
        <end position="190"/>
    </location>
</feature>
<dbReference type="GO" id="GO:0000981">
    <property type="term" value="F:DNA-binding transcription factor activity, RNA polymerase II-specific"/>
    <property type="evidence" value="ECO:0007669"/>
    <property type="project" value="TreeGrafter"/>
</dbReference>
<evidence type="ECO:0000256" key="5">
    <source>
        <dbReference type="ARBA" id="ARBA00022737"/>
    </source>
</evidence>
<dbReference type="GO" id="GO:0008270">
    <property type="term" value="F:zinc ion binding"/>
    <property type="evidence" value="ECO:0007669"/>
    <property type="project" value="UniProtKB-KW"/>
</dbReference>
<keyword evidence="5" id="KW-0677">Repeat</keyword>
<evidence type="ECO:0000256" key="2">
    <source>
        <dbReference type="ARBA" id="ARBA00006991"/>
    </source>
</evidence>
<evidence type="ECO:0000256" key="1">
    <source>
        <dbReference type="ARBA" id="ARBA00003767"/>
    </source>
</evidence>
<keyword evidence="8" id="KW-0832">Ubl conjugation</keyword>
<reference evidence="15" key="1">
    <citation type="thesis" date="2021" institute="BYU ScholarsArchive" country="Provo, UT, USA">
        <title>Applications of and Algorithms for Genome Assembly and Genomic Analyses with an Emphasis on Marine Teleosts.</title>
        <authorList>
            <person name="Pickett B.D."/>
        </authorList>
    </citation>
    <scope>NUCLEOTIDE SEQUENCE</scope>
    <source>
        <strain evidence="15">HI-2016</strain>
    </source>
</reference>
<evidence type="ECO:0000256" key="11">
    <source>
        <dbReference type="ARBA" id="ARBA00023163"/>
    </source>
</evidence>
<evidence type="ECO:0000256" key="9">
    <source>
        <dbReference type="ARBA" id="ARBA00023015"/>
    </source>
</evidence>
<evidence type="ECO:0000256" key="7">
    <source>
        <dbReference type="ARBA" id="ARBA00022833"/>
    </source>
</evidence>
<gene>
    <name evidence="15" type="ORF">JZ751_024523</name>
</gene>
<dbReference type="SMART" id="SM00355">
    <property type="entry name" value="ZnF_C2H2"/>
    <property type="match status" value="1"/>
</dbReference>
<protein>
    <recommendedName>
        <fullName evidence="14">C2H2-type domain-containing protein</fullName>
    </recommendedName>
</protein>
<dbReference type="PROSITE" id="PS50157">
    <property type="entry name" value="ZINC_FINGER_C2H2_2"/>
    <property type="match status" value="1"/>
</dbReference>
<evidence type="ECO:0000256" key="13">
    <source>
        <dbReference type="PROSITE-ProRule" id="PRU00042"/>
    </source>
</evidence>
<dbReference type="InterPro" id="IPR013087">
    <property type="entry name" value="Znf_C2H2_type"/>
</dbReference>
<proteinExistence type="inferred from homology"/>
<evidence type="ECO:0000313" key="16">
    <source>
        <dbReference type="Proteomes" id="UP000824540"/>
    </source>
</evidence>
<evidence type="ECO:0000256" key="6">
    <source>
        <dbReference type="ARBA" id="ARBA00022771"/>
    </source>
</evidence>
<evidence type="ECO:0000313" key="15">
    <source>
        <dbReference type="EMBL" id="KAG9350634.1"/>
    </source>
</evidence>
<dbReference type="Gene3D" id="3.30.160.60">
    <property type="entry name" value="Classic Zinc Finger"/>
    <property type="match status" value="1"/>
</dbReference>
<keyword evidence="12" id="KW-0539">Nucleus</keyword>
<accession>A0A8T2PDJ6</accession>
<name>A0A8T2PDJ6_9TELE</name>
<keyword evidence="16" id="KW-1185">Reference proteome</keyword>
<keyword evidence="7" id="KW-0862">Zinc</keyword>
<keyword evidence="4" id="KW-0479">Metal-binding</keyword>
<dbReference type="GO" id="GO:0005634">
    <property type="term" value="C:nucleus"/>
    <property type="evidence" value="ECO:0007669"/>
    <property type="project" value="TreeGrafter"/>
</dbReference>
<dbReference type="FunFam" id="3.30.160.60:FF:000247">
    <property type="entry name" value="Zinc finger protein 236"/>
    <property type="match status" value="1"/>
</dbReference>
<keyword evidence="11" id="KW-0804">Transcription</keyword>
<dbReference type="OrthoDB" id="8722848at2759"/>
<dbReference type="PANTHER" id="PTHR14196:SF12">
    <property type="entry name" value="ZINC FINGER PROTEIN 208-LIKE"/>
    <property type="match status" value="1"/>
</dbReference>
<dbReference type="GO" id="GO:0000977">
    <property type="term" value="F:RNA polymerase II transcription regulatory region sequence-specific DNA binding"/>
    <property type="evidence" value="ECO:0007669"/>
    <property type="project" value="TreeGrafter"/>
</dbReference>
<evidence type="ECO:0000256" key="8">
    <source>
        <dbReference type="ARBA" id="ARBA00022843"/>
    </source>
</evidence>
<dbReference type="PROSITE" id="PS00028">
    <property type="entry name" value="ZINC_FINGER_C2H2_1"/>
    <property type="match status" value="1"/>
</dbReference>
<evidence type="ECO:0000259" key="14">
    <source>
        <dbReference type="PROSITE" id="PS50157"/>
    </source>
</evidence>
<comment type="caution">
    <text evidence="15">The sequence shown here is derived from an EMBL/GenBank/DDBJ whole genome shotgun (WGS) entry which is preliminary data.</text>
</comment>
<keyword evidence="9" id="KW-0805">Transcription regulation</keyword>
<comment type="similarity">
    <text evidence="2">Belongs to the krueppel C2H2-type zinc-finger protein family.</text>
</comment>
<feature type="non-terminal residue" evidence="15">
    <location>
        <position position="202"/>
    </location>
</feature>
<keyword evidence="10" id="KW-0238">DNA-binding</keyword>
<evidence type="ECO:0000256" key="10">
    <source>
        <dbReference type="ARBA" id="ARBA00023125"/>
    </source>
</evidence>